<organism evidence="1 2">
    <name type="scientific">Thiomicrospira cyclica (strain DSM 14477 / JCM 11371 / ALM1)</name>
    <name type="common">Thioalkalimicrobium cyclicum</name>
    <dbReference type="NCBI Taxonomy" id="717773"/>
    <lineage>
        <taxon>Bacteria</taxon>
        <taxon>Pseudomonadati</taxon>
        <taxon>Pseudomonadota</taxon>
        <taxon>Gammaproteobacteria</taxon>
        <taxon>Thiotrichales</taxon>
        <taxon>Piscirickettsiaceae</taxon>
        <taxon>Thiomicrospira</taxon>
    </lineage>
</organism>
<dbReference type="OrthoDB" id="9816306at2"/>
<sequence>MKTYQKKIINEPSFVDASAHRLGQQLIIVGSTTDNLTLQSSSFPGADSNIQNRFIVGPGVSQIDKKTFAGTSAQSLTISTQPTGL</sequence>
<dbReference type="HOGENOM" id="CLU_2511644_0_0_6"/>
<evidence type="ECO:0000313" key="1">
    <source>
        <dbReference type="EMBL" id="AEG30815.1"/>
    </source>
</evidence>
<dbReference type="AlphaFoldDB" id="F6DB75"/>
<dbReference type="EMBL" id="CP002776">
    <property type="protein sequence ID" value="AEG30815.1"/>
    <property type="molecule type" value="Genomic_DNA"/>
</dbReference>
<reference evidence="1 2" key="1">
    <citation type="submission" date="2011-05" db="EMBL/GenBank/DDBJ databases">
        <title>Complete sequence of Thioalkalimicrobium cyclicum ALM1.</title>
        <authorList>
            <consortium name="US DOE Joint Genome Institute"/>
            <person name="Lucas S."/>
            <person name="Han J."/>
            <person name="Lapidus A."/>
            <person name="Cheng J.-F."/>
            <person name="Goodwin L."/>
            <person name="Pitluck S."/>
            <person name="Peters L."/>
            <person name="Mikhailova N."/>
            <person name="Davenport K."/>
            <person name="Han C."/>
            <person name="Tapia R."/>
            <person name="Land M."/>
            <person name="Hauser L."/>
            <person name="Kyrpides N."/>
            <person name="Ivanova N."/>
            <person name="Pagani I."/>
            <person name="Kappler U."/>
            <person name="Woyke T."/>
        </authorList>
    </citation>
    <scope>NUCLEOTIDE SEQUENCE [LARGE SCALE GENOMIC DNA]</scope>
    <source>
        <strain evidence="2">DSM 14477 / JCM 11371 / ALM1</strain>
    </source>
</reference>
<protein>
    <submittedName>
        <fullName evidence="1">Uncharacterized protein</fullName>
    </submittedName>
</protein>
<proteinExistence type="predicted"/>
<gene>
    <name evidence="1" type="ordered locus">Thicy_0039</name>
</gene>
<dbReference type="STRING" id="717773.Thicy_0039"/>
<evidence type="ECO:0000313" key="2">
    <source>
        <dbReference type="Proteomes" id="UP000009232"/>
    </source>
</evidence>
<accession>F6DB75</accession>
<dbReference type="KEGG" id="tcy:Thicy_0039"/>
<name>F6DB75_THICA</name>
<keyword evidence="2" id="KW-1185">Reference proteome</keyword>
<dbReference type="Proteomes" id="UP000009232">
    <property type="component" value="Chromosome"/>
</dbReference>
<dbReference type="RefSeq" id="WP_013834604.1">
    <property type="nucleotide sequence ID" value="NC_015581.1"/>
</dbReference>